<feature type="transmembrane region" description="Helical" evidence="1">
    <location>
        <begin position="41"/>
        <end position="65"/>
    </location>
</feature>
<gene>
    <name evidence="3" type="ORF">SAMN02910297_01056</name>
    <name evidence="2" type="ORF">YLM1_1493</name>
</gene>
<keyword evidence="4" id="KW-1185">Reference proteome</keyword>
<dbReference type="RefSeq" id="WP_067148008.1">
    <property type="nucleotide sequence ID" value="NZ_CP014265.1"/>
</dbReference>
<dbReference type="KEGG" id="mol:YLM1_1493"/>
<feature type="transmembrane region" description="Helical" evidence="1">
    <location>
        <begin position="111"/>
        <end position="137"/>
    </location>
</feature>
<feature type="transmembrane region" description="Helical" evidence="1">
    <location>
        <begin position="6"/>
        <end position="29"/>
    </location>
</feature>
<evidence type="ECO:0000313" key="3">
    <source>
        <dbReference type="EMBL" id="SFL49927.1"/>
    </source>
</evidence>
<dbReference type="InterPro" id="IPR051790">
    <property type="entry name" value="Cytochrome_c-biogenesis_DsbD"/>
</dbReference>
<dbReference type="PATRIC" id="fig|294671.3.peg.1556"/>
<dbReference type="EMBL" id="FOTL01000015">
    <property type="protein sequence ID" value="SFL49927.1"/>
    <property type="molecule type" value="Genomic_DNA"/>
</dbReference>
<dbReference type="OrthoDB" id="115386at2157"/>
<feature type="transmembrane region" description="Helical" evidence="1">
    <location>
        <begin position="178"/>
        <end position="198"/>
    </location>
</feature>
<evidence type="ECO:0000313" key="4">
    <source>
        <dbReference type="Proteomes" id="UP000066376"/>
    </source>
</evidence>
<reference evidence="4" key="2">
    <citation type="submission" date="2016-02" db="EMBL/GenBank/DDBJ databases">
        <title>The draft genome sequence of the rumen methanogen Methanobrevibacter olleyae YLM1.</title>
        <authorList>
            <consortium name="New Zealand Agricultural Greenhouse Gas Research Centre/Pastoral Greenhouse Gas Research Consortium"/>
            <person name="Kelly W.J."/>
            <person name="Li D."/>
            <person name="Lambie S.C."/>
            <person name="Attwood G.T."/>
            <person name="Altermann E."/>
            <person name="Leahy S.C."/>
        </authorList>
    </citation>
    <scope>NUCLEOTIDE SEQUENCE [LARGE SCALE GENOMIC DNA]</scope>
    <source>
        <strain evidence="4">YLM1</strain>
    </source>
</reference>
<proteinExistence type="predicted"/>
<feature type="transmembrane region" description="Helical" evidence="1">
    <location>
        <begin position="71"/>
        <end position="90"/>
    </location>
</feature>
<dbReference type="PANTHER" id="PTHR31272">
    <property type="entry name" value="CYTOCHROME C-TYPE BIOGENESIS PROTEIN HI_1454-RELATED"/>
    <property type="match status" value="1"/>
</dbReference>
<keyword evidence="1" id="KW-0812">Transmembrane</keyword>
<dbReference type="Proteomes" id="UP000183442">
    <property type="component" value="Unassembled WGS sequence"/>
</dbReference>
<dbReference type="STRING" id="294671.YLM1_1493"/>
<accession>A0A126R100</accession>
<dbReference type="PANTHER" id="PTHR31272:SF9">
    <property type="entry name" value="BLL1027 PROTEIN"/>
    <property type="match status" value="1"/>
</dbReference>
<evidence type="ECO:0000256" key="1">
    <source>
        <dbReference type="SAM" id="Phobius"/>
    </source>
</evidence>
<evidence type="ECO:0000313" key="2">
    <source>
        <dbReference type="EMBL" id="AMK16050.1"/>
    </source>
</evidence>
<feature type="transmembrane region" description="Helical" evidence="1">
    <location>
        <begin position="143"/>
        <end position="166"/>
    </location>
</feature>
<evidence type="ECO:0000313" key="5">
    <source>
        <dbReference type="Proteomes" id="UP000183442"/>
    </source>
</evidence>
<name>A0A126R100_METOL</name>
<dbReference type="Proteomes" id="UP000066376">
    <property type="component" value="Chromosome"/>
</dbReference>
<keyword evidence="1" id="KW-1133">Transmembrane helix</keyword>
<reference evidence="3" key="3">
    <citation type="submission" date="2016-10" db="EMBL/GenBank/DDBJ databases">
        <authorList>
            <person name="de Groot N.N."/>
        </authorList>
    </citation>
    <scope>NUCLEOTIDE SEQUENCE [LARGE SCALE GENOMIC DNA]</scope>
    <source>
        <strain evidence="3">DSM 16632</strain>
    </source>
</reference>
<reference evidence="5" key="4">
    <citation type="submission" date="2016-10" db="EMBL/GenBank/DDBJ databases">
        <authorList>
            <person name="Varghese N."/>
        </authorList>
    </citation>
    <scope>NUCLEOTIDE SEQUENCE [LARGE SCALE GENOMIC DNA]</scope>
    <source>
        <strain evidence="5">DSM 16632</strain>
    </source>
</reference>
<keyword evidence="1" id="KW-0472">Membrane</keyword>
<organism evidence="2 4">
    <name type="scientific">Methanobrevibacter olleyae</name>
    <dbReference type="NCBI Taxonomy" id="294671"/>
    <lineage>
        <taxon>Archaea</taxon>
        <taxon>Methanobacteriati</taxon>
        <taxon>Methanobacteriota</taxon>
        <taxon>Methanomada group</taxon>
        <taxon>Methanobacteria</taxon>
        <taxon>Methanobacteriales</taxon>
        <taxon>Methanobacteriaceae</taxon>
        <taxon>Methanobrevibacter</taxon>
    </lineage>
</organism>
<dbReference type="AlphaFoldDB" id="A0A126R100"/>
<reference evidence="2 4" key="1">
    <citation type="journal article" date="2016" name="Genome Announc.">
        <title>Draft Genome Sequence of the Rumen Methanogen Methanobrevibacter olleyae YLM1.</title>
        <authorList>
            <person name="Kelly W.J."/>
            <person name="Li D."/>
            <person name="Lambie S.C."/>
            <person name="Cox F."/>
            <person name="Attwood G.T."/>
            <person name="Altermann E."/>
            <person name="Leahy S.C."/>
        </authorList>
    </citation>
    <scope>NUCLEOTIDE SEQUENCE [LARGE SCALE GENOMIC DNA]</scope>
    <source>
        <strain evidence="2 4">YLM1</strain>
    </source>
</reference>
<dbReference type="GeneID" id="28489812"/>
<sequence>MEIIPIFSFFTGVISILSPCILPILPIFIAFSLKSKSKPELVSFILGLFSIFTLIIFLTGFFTYFVYKYIIYVRIISAIVLFIIGILMLFEYSFSFKPISPKNDNGIIPSFILGFLTSVSWAPCYSAYLVSLITLVISKSPLFAAANIILYCLGFALALAILSYAISKINLEKWIDKTSYIPKIFAILIMIGAVYLFYGSLQVFL</sequence>
<dbReference type="EMBL" id="CP014265">
    <property type="protein sequence ID" value="AMK16050.1"/>
    <property type="molecule type" value="Genomic_DNA"/>
</dbReference>
<protein>
    <submittedName>
        <fullName evidence="2">Cytochrome C-type biogeneis protein DsbD</fullName>
    </submittedName>
    <submittedName>
        <fullName evidence="3">Cytochrome c-type biogenesis protein</fullName>
    </submittedName>
</protein>